<evidence type="ECO:0000313" key="2">
    <source>
        <dbReference type="Proteomes" id="UP001195196"/>
    </source>
</evidence>
<evidence type="ECO:0000313" key="1">
    <source>
        <dbReference type="EMBL" id="MBM7278282.1"/>
    </source>
</evidence>
<dbReference type="EMBL" id="JAFFGU010000004">
    <property type="protein sequence ID" value="MBM7278282.1"/>
    <property type="molecule type" value="Genomic_DNA"/>
</dbReference>
<evidence type="ECO:0008006" key="3">
    <source>
        <dbReference type="Google" id="ProtNLM"/>
    </source>
</evidence>
<gene>
    <name evidence="1" type="ORF">JTZ10_10960</name>
</gene>
<dbReference type="RefSeq" id="WP_204717973.1">
    <property type="nucleotide sequence ID" value="NZ_JAFFGU010000004.1"/>
</dbReference>
<protein>
    <recommendedName>
        <fullName evidence="3">Helix-turn-helix domain-containing protein</fullName>
    </recommendedName>
</protein>
<dbReference type="Proteomes" id="UP001195196">
    <property type="component" value="Unassembled WGS sequence"/>
</dbReference>
<name>A0AAW4G429_GORRU</name>
<dbReference type="AlphaFoldDB" id="A0AAW4G429"/>
<sequence>MDLTVEQARLLHYVVAEFVRRRQLCGQPIPTPVHRLLAEVSAHGTSKRQQPQQSEPDDLIDTAEAAHILRCTTRNVRRIAANLDGEQVAGRWIFHRPTVIEYATAKGL</sequence>
<accession>A0AAW4G429</accession>
<proteinExistence type="predicted"/>
<comment type="caution">
    <text evidence="1">The sequence shown here is derived from an EMBL/GenBank/DDBJ whole genome shotgun (WGS) entry which is preliminary data.</text>
</comment>
<organism evidence="1 2">
    <name type="scientific">Gordonia rubripertincta</name>
    <name type="common">Rhodococcus corallinus</name>
    <dbReference type="NCBI Taxonomy" id="36822"/>
    <lineage>
        <taxon>Bacteria</taxon>
        <taxon>Bacillati</taxon>
        <taxon>Actinomycetota</taxon>
        <taxon>Actinomycetes</taxon>
        <taxon>Mycobacteriales</taxon>
        <taxon>Gordoniaceae</taxon>
        <taxon>Gordonia</taxon>
    </lineage>
</organism>
<reference evidence="1" key="1">
    <citation type="submission" date="2021-02" db="EMBL/GenBank/DDBJ databases">
        <title>Taxonomy, biology and ecology of Rhodococcus bacteria occurring in California pistachio and other woody hosts as revealed by genome sequence analyses.</title>
        <authorList>
            <person name="Riely B."/>
            <person name="Gai Y."/>
        </authorList>
    </citation>
    <scope>NUCLEOTIDE SEQUENCE</scope>
    <source>
        <strain evidence="1">BP-295</strain>
    </source>
</reference>